<evidence type="ECO:0000313" key="3">
    <source>
        <dbReference type="Proteomes" id="UP000076603"/>
    </source>
</evidence>
<keyword evidence="1" id="KW-0812">Transmembrane</keyword>
<feature type="transmembrane region" description="Helical" evidence="1">
    <location>
        <begin position="6"/>
        <end position="22"/>
    </location>
</feature>
<feature type="transmembrane region" description="Helical" evidence="1">
    <location>
        <begin position="127"/>
        <end position="147"/>
    </location>
</feature>
<dbReference type="STRING" id="1121326.CLMAG_24840"/>
<sequence length="153" mass="18112">MGVVSFWVLFIIMLIVDIVFIFNKKLGVPDFIVVLTLMALVGIVHSLLVSQLHLYYYVSKEATHVYFIFYDIVVYPALAILFIRFLFIKRTVRYMIIYNIFWICFMTLFELLVVKPAGIIVYTGWRIIPQSIYFYSLAYPLFAVYYIKLKKLC</sequence>
<dbReference type="Proteomes" id="UP000076603">
    <property type="component" value="Unassembled WGS sequence"/>
</dbReference>
<keyword evidence="1" id="KW-0472">Membrane</keyword>
<dbReference type="RefSeq" id="WP_066622299.1">
    <property type="nucleotide sequence ID" value="NZ_FQXL01000021.1"/>
</dbReference>
<evidence type="ECO:0000313" key="2">
    <source>
        <dbReference type="EMBL" id="KZL92670.1"/>
    </source>
</evidence>
<keyword evidence="1" id="KW-1133">Transmembrane helix</keyword>
<dbReference type="EMBL" id="LWAE01000002">
    <property type="protein sequence ID" value="KZL92670.1"/>
    <property type="molecule type" value="Genomic_DNA"/>
</dbReference>
<feature type="transmembrane region" description="Helical" evidence="1">
    <location>
        <begin position="64"/>
        <end position="87"/>
    </location>
</feature>
<reference evidence="2 3" key="1">
    <citation type="submission" date="2016-04" db="EMBL/GenBank/DDBJ databases">
        <title>Genome sequence of Clostridium magnum DSM 2767.</title>
        <authorList>
            <person name="Poehlein A."/>
            <person name="Uhlig R."/>
            <person name="Fischer R."/>
            <person name="Bahl H."/>
            <person name="Daniel R."/>
        </authorList>
    </citation>
    <scope>NUCLEOTIDE SEQUENCE [LARGE SCALE GENOMIC DNA]</scope>
    <source>
        <strain evidence="2 3">DSM 2767</strain>
    </source>
</reference>
<dbReference type="AlphaFoldDB" id="A0A162TI04"/>
<comment type="caution">
    <text evidence="2">The sequence shown here is derived from an EMBL/GenBank/DDBJ whole genome shotgun (WGS) entry which is preliminary data.</text>
</comment>
<gene>
    <name evidence="2" type="ORF">CLMAG_24840</name>
</gene>
<feature type="transmembrane region" description="Helical" evidence="1">
    <location>
        <begin position="34"/>
        <end position="58"/>
    </location>
</feature>
<proteinExistence type="predicted"/>
<organism evidence="2 3">
    <name type="scientific">Clostridium magnum DSM 2767</name>
    <dbReference type="NCBI Taxonomy" id="1121326"/>
    <lineage>
        <taxon>Bacteria</taxon>
        <taxon>Bacillati</taxon>
        <taxon>Bacillota</taxon>
        <taxon>Clostridia</taxon>
        <taxon>Eubacteriales</taxon>
        <taxon>Clostridiaceae</taxon>
        <taxon>Clostridium</taxon>
    </lineage>
</organism>
<accession>A0A162TI04</accession>
<protein>
    <submittedName>
        <fullName evidence="2">Uncharacterized protein</fullName>
    </submittedName>
</protein>
<name>A0A162TI04_9CLOT</name>
<dbReference type="PATRIC" id="fig|1121326.3.peg.2485"/>
<keyword evidence="3" id="KW-1185">Reference proteome</keyword>
<feature type="transmembrane region" description="Helical" evidence="1">
    <location>
        <begin position="99"/>
        <end position="121"/>
    </location>
</feature>
<evidence type="ECO:0000256" key="1">
    <source>
        <dbReference type="SAM" id="Phobius"/>
    </source>
</evidence>